<dbReference type="InterPro" id="IPR012913">
    <property type="entry name" value="OS9-like_dom"/>
</dbReference>
<evidence type="ECO:0000313" key="10">
    <source>
        <dbReference type="EMBL" id="KAJ3034185.1"/>
    </source>
</evidence>
<dbReference type="Gene3D" id="2.70.130.10">
    <property type="entry name" value="Mannose-6-phosphate receptor binding domain"/>
    <property type="match status" value="1"/>
</dbReference>
<dbReference type="Proteomes" id="UP001212841">
    <property type="component" value="Unassembled WGS sequence"/>
</dbReference>
<organism evidence="10 11">
    <name type="scientific">Rhizophlyctis rosea</name>
    <dbReference type="NCBI Taxonomy" id="64517"/>
    <lineage>
        <taxon>Eukaryota</taxon>
        <taxon>Fungi</taxon>
        <taxon>Fungi incertae sedis</taxon>
        <taxon>Chytridiomycota</taxon>
        <taxon>Chytridiomycota incertae sedis</taxon>
        <taxon>Chytridiomycetes</taxon>
        <taxon>Rhizophlyctidales</taxon>
        <taxon>Rhizophlyctidaceae</taxon>
        <taxon>Rhizophlyctis</taxon>
    </lineage>
</organism>
<comment type="caution">
    <text evidence="10">The sequence shown here is derived from an EMBL/GenBank/DDBJ whole genome shotgun (WGS) entry which is preliminary data.</text>
</comment>
<keyword evidence="11" id="KW-1185">Reference proteome</keyword>
<keyword evidence="4 8" id="KW-0732">Signal</keyword>
<dbReference type="SUPFAM" id="SSF50911">
    <property type="entry name" value="Mannose 6-phosphate receptor domain"/>
    <property type="match status" value="1"/>
</dbReference>
<evidence type="ECO:0000256" key="6">
    <source>
        <dbReference type="ARBA" id="ARBA00022824"/>
    </source>
</evidence>
<evidence type="ECO:0000256" key="3">
    <source>
        <dbReference type="ARBA" id="ARBA00018727"/>
    </source>
</evidence>
<feature type="chain" id="PRO_5042126469" description="Protein OS-9 homolog" evidence="8">
    <location>
        <begin position="22"/>
        <end position="379"/>
    </location>
</feature>
<reference evidence="10" key="1">
    <citation type="submission" date="2020-05" db="EMBL/GenBank/DDBJ databases">
        <title>Phylogenomic resolution of chytrid fungi.</title>
        <authorList>
            <person name="Stajich J.E."/>
            <person name="Amses K."/>
            <person name="Simmons R."/>
            <person name="Seto K."/>
            <person name="Myers J."/>
            <person name="Bonds A."/>
            <person name="Quandt C.A."/>
            <person name="Barry K."/>
            <person name="Liu P."/>
            <person name="Grigoriev I."/>
            <person name="Longcore J.E."/>
            <person name="James T.Y."/>
        </authorList>
    </citation>
    <scope>NUCLEOTIDE SEQUENCE</scope>
    <source>
        <strain evidence="10">JEL0318</strain>
    </source>
</reference>
<keyword evidence="7" id="KW-1015">Disulfide bond</keyword>
<sequence>MDRKWLNVSVVLLWSSLTVHAATNLDVYRDIFDNPKNRLAIDSIPVSESELAVTFNLSDPSTIILPAAGERFVCTIPQAELAKKSEGSEAVAIRQQQGAQKALAQFHSLQKSKCIYYNQPYWIYEFCYNRHVRQFHILTDKEAEIDPTPQDFYLGKYGVPADTALPTTPDHSSKQKDMSKDVEIVTADQGDKSYAFLRSEWGGGTPCDILSGRARSITVEYLCSNPAYIDHITSIKETGACKYNIQIHSHSMCSEPVFLPVQSTHQHIKCSKIVSDSVALQTARQAASQWGANTNPMGGGILYSLPQLFSARNQRAGVKGHIGGGGKVEKGKKEGKAKAKAVVHEVHIFNPFAEVGRQETVLVRDAEGKLVVGKPEKGW</sequence>
<evidence type="ECO:0000256" key="4">
    <source>
        <dbReference type="ARBA" id="ARBA00022729"/>
    </source>
</evidence>
<dbReference type="GO" id="GO:0030246">
    <property type="term" value="F:carbohydrate binding"/>
    <property type="evidence" value="ECO:0007669"/>
    <property type="project" value="UniProtKB-KW"/>
</dbReference>
<dbReference type="GO" id="GO:0005788">
    <property type="term" value="C:endoplasmic reticulum lumen"/>
    <property type="evidence" value="ECO:0007669"/>
    <property type="project" value="TreeGrafter"/>
</dbReference>
<evidence type="ECO:0000256" key="7">
    <source>
        <dbReference type="ARBA" id="ARBA00023157"/>
    </source>
</evidence>
<dbReference type="InterPro" id="IPR044865">
    <property type="entry name" value="MRH_dom"/>
</dbReference>
<comment type="similarity">
    <text evidence="2">Belongs to the OS-9 family.</text>
</comment>
<gene>
    <name evidence="10" type="primary">YOS9</name>
    <name evidence="10" type="ORF">HK097_004587</name>
</gene>
<evidence type="ECO:0000256" key="5">
    <source>
        <dbReference type="ARBA" id="ARBA00022734"/>
    </source>
</evidence>
<evidence type="ECO:0000256" key="1">
    <source>
        <dbReference type="ARBA" id="ARBA00004367"/>
    </source>
</evidence>
<dbReference type="InterPro" id="IPR009011">
    <property type="entry name" value="Man6P_isomerase_rcpt-bd_dom_sf"/>
</dbReference>
<evidence type="ECO:0000313" key="11">
    <source>
        <dbReference type="Proteomes" id="UP001212841"/>
    </source>
</evidence>
<dbReference type="InterPro" id="IPR045149">
    <property type="entry name" value="OS-9-like"/>
</dbReference>
<dbReference type="GO" id="GO:0030970">
    <property type="term" value="P:retrograde protein transport, ER to cytosol"/>
    <property type="evidence" value="ECO:0007669"/>
    <property type="project" value="TreeGrafter"/>
</dbReference>
<dbReference type="PANTHER" id="PTHR15414:SF0">
    <property type="entry name" value="ENDOPLASMIC RETICULUM LECTIN 1"/>
    <property type="match status" value="1"/>
</dbReference>
<proteinExistence type="inferred from homology"/>
<feature type="domain" description="MRH" evidence="9">
    <location>
        <begin position="112"/>
        <end position="255"/>
    </location>
</feature>
<dbReference type="GO" id="GO:0030968">
    <property type="term" value="P:endoplasmic reticulum unfolded protein response"/>
    <property type="evidence" value="ECO:0007669"/>
    <property type="project" value="InterPro"/>
</dbReference>
<feature type="signal peptide" evidence="8">
    <location>
        <begin position="1"/>
        <end position="21"/>
    </location>
</feature>
<evidence type="ECO:0000259" key="9">
    <source>
        <dbReference type="PROSITE" id="PS51914"/>
    </source>
</evidence>
<dbReference type="EMBL" id="JADGJD010002192">
    <property type="protein sequence ID" value="KAJ3034185.1"/>
    <property type="molecule type" value="Genomic_DNA"/>
</dbReference>
<dbReference type="PANTHER" id="PTHR15414">
    <property type="entry name" value="OS-9-RELATED"/>
    <property type="match status" value="1"/>
</dbReference>
<name>A0AAD5WZZ6_9FUNG</name>
<dbReference type="PROSITE" id="PS51914">
    <property type="entry name" value="MRH"/>
    <property type="match status" value="1"/>
</dbReference>
<feature type="non-terminal residue" evidence="10">
    <location>
        <position position="379"/>
    </location>
</feature>
<evidence type="ECO:0000256" key="8">
    <source>
        <dbReference type="SAM" id="SignalP"/>
    </source>
</evidence>
<protein>
    <recommendedName>
        <fullName evidence="3">Protein OS-9 homolog</fullName>
    </recommendedName>
</protein>
<evidence type="ECO:0000256" key="2">
    <source>
        <dbReference type="ARBA" id="ARBA00009918"/>
    </source>
</evidence>
<dbReference type="Pfam" id="PF07915">
    <property type="entry name" value="PRKCSH"/>
    <property type="match status" value="1"/>
</dbReference>
<accession>A0AAD5WZZ6</accession>
<dbReference type="GO" id="GO:0005789">
    <property type="term" value="C:endoplasmic reticulum membrane"/>
    <property type="evidence" value="ECO:0007669"/>
    <property type="project" value="UniProtKB-SubCell"/>
</dbReference>
<keyword evidence="5" id="KW-0430">Lectin</keyword>
<comment type="subcellular location">
    <subcellularLocation>
        <location evidence="1">Endoplasmic reticulum membrane</location>
        <topology evidence="1">Peripheral membrane protein</topology>
        <orientation evidence="1">Lumenal side</orientation>
    </subcellularLocation>
</comment>
<keyword evidence="6" id="KW-0256">Endoplasmic reticulum</keyword>
<dbReference type="AlphaFoldDB" id="A0AAD5WZZ6"/>